<comment type="catalytic activity">
    <reaction evidence="10">
        <text>3 propionate 3-nitronate + 3 O2 + H2O = 3 3-oxopropanoate + 2 nitrate + nitrite + H2O2 + 3 H(+)</text>
        <dbReference type="Rhea" id="RHEA:57332"/>
        <dbReference type="ChEBI" id="CHEBI:15377"/>
        <dbReference type="ChEBI" id="CHEBI:15378"/>
        <dbReference type="ChEBI" id="CHEBI:15379"/>
        <dbReference type="ChEBI" id="CHEBI:16240"/>
        <dbReference type="ChEBI" id="CHEBI:16301"/>
        <dbReference type="ChEBI" id="CHEBI:17632"/>
        <dbReference type="ChEBI" id="CHEBI:33190"/>
        <dbReference type="ChEBI" id="CHEBI:136067"/>
    </reaction>
</comment>
<dbReference type="RefSeq" id="WP_260794120.1">
    <property type="nucleotide sequence ID" value="NZ_CP093313.1"/>
</dbReference>
<keyword evidence="13" id="KW-1185">Reference proteome</keyword>
<keyword evidence="4" id="KW-0285">Flavoprotein</keyword>
<dbReference type="KEGG" id="orp:MOP44_01460"/>
<evidence type="ECO:0000256" key="5">
    <source>
        <dbReference type="ARBA" id="ARBA00022643"/>
    </source>
</evidence>
<organism evidence="12 13">
    <name type="scientific">Occallatibacter riparius</name>
    <dbReference type="NCBI Taxonomy" id="1002689"/>
    <lineage>
        <taxon>Bacteria</taxon>
        <taxon>Pseudomonadati</taxon>
        <taxon>Acidobacteriota</taxon>
        <taxon>Terriglobia</taxon>
        <taxon>Terriglobales</taxon>
        <taxon>Acidobacteriaceae</taxon>
        <taxon>Occallatibacter</taxon>
    </lineage>
</organism>
<dbReference type="FunFam" id="3.20.20.70:FF:000154">
    <property type="entry name" value="Probable nitronate monooxygenase"/>
    <property type="match status" value="1"/>
</dbReference>
<dbReference type="AlphaFoldDB" id="A0A9J7BUL6"/>
<keyword evidence="8 12" id="KW-0503">Monooxygenase</keyword>
<evidence type="ECO:0000256" key="4">
    <source>
        <dbReference type="ARBA" id="ARBA00022630"/>
    </source>
</evidence>
<dbReference type="InterPro" id="IPR013785">
    <property type="entry name" value="Aldolase_TIM"/>
</dbReference>
<reference evidence="12" key="1">
    <citation type="submission" date="2021-04" db="EMBL/GenBank/DDBJ databases">
        <title>Phylogenetic analysis of Acidobacteriaceae.</title>
        <authorList>
            <person name="Qiu L."/>
            <person name="Zhang Q."/>
        </authorList>
    </citation>
    <scope>NUCLEOTIDE SEQUENCE</scope>
    <source>
        <strain evidence="12">DSM 25168</strain>
    </source>
</reference>
<evidence type="ECO:0000256" key="1">
    <source>
        <dbReference type="ARBA" id="ARBA00001917"/>
    </source>
</evidence>
<accession>A0A9J7BUL6</accession>
<dbReference type="PANTHER" id="PTHR42747:SF3">
    <property type="entry name" value="NITRONATE MONOOXYGENASE-RELATED"/>
    <property type="match status" value="1"/>
</dbReference>
<evidence type="ECO:0000256" key="8">
    <source>
        <dbReference type="ARBA" id="ARBA00023033"/>
    </source>
</evidence>
<gene>
    <name evidence="12" type="ORF">MOP44_01460</name>
</gene>
<dbReference type="Pfam" id="PF03060">
    <property type="entry name" value="NMO"/>
    <property type="match status" value="1"/>
</dbReference>
<dbReference type="GO" id="GO:0018580">
    <property type="term" value="F:nitronate monooxygenase activity"/>
    <property type="evidence" value="ECO:0007669"/>
    <property type="project" value="InterPro"/>
</dbReference>
<dbReference type="SUPFAM" id="SSF51412">
    <property type="entry name" value="Inosine monophosphate dehydrogenase (IMPDH)"/>
    <property type="match status" value="1"/>
</dbReference>
<keyword evidence="5" id="KW-0288">FMN</keyword>
<evidence type="ECO:0000256" key="6">
    <source>
        <dbReference type="ARBA" id="ARBA00022741"/>
    </source>
</evidence>
<dbReference type="EMBL" id="CP093313">
    <property type="protein sequence ID" value="UWZ84614.1"/>
    <property type="molecule type" value="Genomic_DNA"/>
</dbReference>
<evidence type="ECO:0000256" key="11">
    <source>
        <dbReference type="ARBA" id="ARBA00067136"/>
    </source>
</evidence>
<evidence type="ECO:0000256" key="10">
    <source>
        <dbReference type="ARBA" id="ARBA00049401"/>
    </source>
</evidence>
<comment type="similarity">
    <text evidence="2">Belongs to the nitronate monooxygenase family. NMO class I subfamily.</text>
</comment>
<evidence type="ECO:0000313" key="13">
    <source>
        <dbReference type="Proteomes" id="UP001059380"/>
    </source>
</evidence>
<evidence type="ECO:0000256" key="3">
    <source>
        <dbReference type="ARBA" id="ARBA00022575"/>
    </source>
</evidence>
<proteinExistence type="inferred from homology"/>
<sequence>MRGWPDRRLLDMLKLETPIIQAPMAGSDSVALARGVSSVGALGSLACALLGADAVRDAVHALRDGMERPFNLNFFCHTMEEPGTAAREKWKSFLRPHYERLGLDIEAVGESRLRLPFDDEMCAVVEEVRPAVVSFHFGLPAAGLLERVKKVGIRILACATSVDEAKWLEDRGCDAIVVQGLEAGGHRGMFLETQVAAQVGLFALLPQVADAVSVPLIAAGGIADGRGIAAAFALGASGVQLGTVYLFCPESKVSPMYRKVLEQATDTATAVTNLFSGRPARGIVNRYLSEAGPMSDDALAFPYAGTLIAPLRAASEKAGLMDYMQMWAGQTSKLGRAMPADQLTRKLATEALDTLQALSGE</sequence>
<dbReference type="GO" id="GO:0009636">
    <property type="term" value="P:response to toxic substance"/>
    <property type="evidence" value="ECO:0007669"/>
    <property type="project" value="UniProtKB-KW"/>
</dbReference>
<keyword evidence="3" id="KW-0216">Detoxification</keyword>
<protein>
    <recommendedName>
        <fullName evidence="11">Nitronate monooxygenase</fullName>
    </recommendedName>
    <alternativeName>
        <fullName evidence="9">Propionate 3-nitronate monooxygenase</fullName>
    </alternativeName>
</protein>
<dbReference type="Gene3D" id="3.20.20.70">
    <property type="entry name" value="Aldolase class I"/>
    <property type="match status" value="1"/>
</dbReference>
<keyword evidence="7" id="KW-0560">Oxidoreductase</keyword>
<comment type="cofactor">
    <cofactor evidence="1">
        <name>FMN</name>
        <dbReference type="ChEBI" id="CHEBI:58210"/>
    </cofactor>
</comment>
<keyword evidence="6" id="KW-0547">Nucleotide-binding</keyword>
<dbReference type="InterPro" id="IPR004136">
    <property type="entry name" value="NMO"/>
</dbReference>
<name>A0A9J7BUL6_9BACT</name>
<dbReference type="CDD" id="cd04730">
    <property type="entry name" value="NPD_like"/>
    <property type="match status" value="1"/>
</dbReference>
<dbReference type="GO" id="GO:0000166">
    <property type="term" value="F:nucleotide binding"/>
    <property type="evidence" value="ECO:0007669"/>
    <property type="project" value="UniProtKB-KW"/>
</dbReference>
<dbReference type="Proteomes" id="UP001059380">
    <property type="component" value="Chromosome"/>
</dbReference>
<evidence type="ECO:0000256" key="9">
    <source>
        <dbReference type="ARBA" id="ARBA00031155"/>
    </source>
</evidence>
<evidence type="ECO:0000313" key="12">
    <source>
        <dbReference type="EMBL" id="UWZ84614.1"/>
    </source>
</evidence>
<evidence type="ECO:0000256" key="7">
    <source>
        <dbReference type="ARBA" id="ARBA00023002"/>
    </source>
</evidence>
<dbReference type="PANTHER" id="PTHR42747">
    <property type="entry name" value="NITRONATE MONOOXYGENASE-RELATED"/>
    <property type="match status" value="1"/>
</dbReference>
<evidence type="ECO:0000256" key="2">
    <source>
        <dbReference type="ARBA" id="ARBA00009881"/>
    </source>
</evidence>